<organism evidence="1 3">
    <name type="scientific">Enterococcus raffinosus</name>
    <dbReference type="NCBI Taxonomy" id="71452"/>
    <lineage>
        <taxon>Bacteria</taxon>
        <taxon>Bacillati</taxon>
        <taxon>Bacillota</taxon>
        <taxon>Bacilli</taxon>
        <taxon>Lactobacillales</taxon>
        <taxon>Enterococcaceae</taxon>
        <taxon>Enterococcus</taxon>
    </lineage>
</organism>
<evidence type="ECO:0000313" key="2">
    <source>
        <dbReference type="EMBL" id="MDT2545395.1"/>
    </source>
</evidence>
<name>A0AAP5NFE2_9ENTE</name>
<comment type="caution">
    <text evidence="1">The sequence shown here is derived from an EMBL/GenBank/DDBJ whole genome shotgun (WGS) entry which is preliminary data.</text>
</comment>
<dbReference type="Proteomes" id="UP001254770">
    <property type="component" value="Unassembled WGS sequence"/>
</dbReference>
<dbReference type="EMBL" id="JARPXL010000014">
    <property type="protein sequence ID" value="MDT2545395.1"/>
    <property type="molecule type" value="Genomic_DNA"/>
</dbReference>
<sequence>MSQHTINYKTLKHLSYIRFGHKIGRGWYAILITAEKELADLGYSIRNVRREDGTLIISIEGKSEDVSSEVQQILYKAELASEMTCEWCGNYSVSQTVIDNETYTICEECQENCESLAGVEKRILLQKIRELEQMNYLMRNEVIAQKAKSEHYKMGLEQYRMRAKKLSDQLGQTRGKPSVYRIDTEQ</sequence>
<dbReference type="AlphaFoldDB" id="A0AAP5NFE2"/>
<gene>
    <name evidence="2" type="ORF">P7D69_13675</name>
    <name evidence="1" type="ORF">P7D78_00835</name>
</gene>
<dbReference type="RefSeq" id="WP_028021336.1">
    <property type="nucleotide sequence ID" value="NZ_CABLCA010000052.1"/>
</dbReference>
<protein>
    <submittedName>
        <fullName evidence="1">Uncharacterized protein</fullName>
    </submittedName>
</protein>
<proteinExistence type="predicted"/>
<evidence type="ECO:0000313" key="1">
    <source>
        <dbReference type="EMBL" id="MDT2536654.1"/>
    </source>
</evidence>
<dbReference type="GeneID" id="67041932"/>
<accession>A0AAP5NFE2</accession>
<dbReference type="EMBL" id="JARPXM010000001">
    <property type="protein sequence ID" value="MDT2536654.1"/>
    <property type="molecule type" value="Genomic_DNA"/>
</dbReference>
<evidence type="ECO:0000313" key="3">
    <source>
        <dbReference type="Proteomes" id="UP001249240"/>
    </source>
</evidence>
<reference evidence="1" key="1">
    <citation type="submission" date="2023-03" db="EMBL/GenBank/DDBJ databases">
        <authorList>
            <person name="Shen W."/>
            <person name="Cai J."/>
        </authorList>
    </citation>
    <scope>NUCLEOTIDE SEQUENCE</scope>
    <source>
        <strain evidence="1">B646-2</strain>
        <strain evidence="2">Y15</strain>
    </source>
</reference>
<dbReference type="Proteomes" id="UP001249240">
    <property type="component" value="Unassembled WGS sequence"/>
</dbReference>